<proteinExistence type="predicted"/>
<feature type="transmembrane region" description="Helical" evidence="1">
    <location>
        <begin position="208"/>
        <end position="230"/>
    </location>
</feature>
<dbReference type="EMBL" id="ML143389">
    <property type="protein sequence ID" value="TBU34299.1"/>
    <property type="molecule type" value="Genomic_DNA"/>
</dbReference>
<feature type="transmembrane region" description="Helical" evidence="1">
    <location>
        <begin position="15"/>
        <end position="34"/>
    </location>
</feature>
<dbReference type="InterPro" id="IPR045340">
    <property type="entry name" value="DUF6533"/>
</dbReference>
<dbReference type="Proteomes" id="UP000292957">
    <property type="component" value="Unassembled WGS sequence"/>
</dbReference>
<keyword evidence="1" id="KW-1133">Transmembrane helix</keyword>
<reference evidence="3" key="1">
    <citation type="submission" date="2019-01" db="EMBL/GenBank/DDBJ databases">
        <title>Draft genome sequences of three monokaryotic isolates of the white-rot basidiomycete fungus Dichomitus squalens.</title>
        <authorList>
            <consortium name="DOE Joint Genome Institute"/>
            <person name="Lopez S.C."/>
            <person name="Andreopoulos B."/>
            <person name="Pangilinan J."/>
            <person name="Lipzen A."/>
            <person name="Riley R."/>
            <person name="Ahrendt S."/>
            <person name="Ng V."/>
            <person name="Barry K."/>
            <person name="Daum C."/>
            <person name="Grigoriev I.V."/>
            <person name="Hilden K.S."/>
            <person name="Makela M.R."/>
            <person name="de Vries R.P."/>
        </authorList>
    </citation>
    <scope>NUCLEOTIDE SEQUENCE [LARGE SCALE GENOMIC DNA]</scope>
    <source>
        <strain evidence="3">OM18370.1</strain>
    </source>
</reference>
<gene>
    <name evidence="3" type="ORF">BD311DRAFT_711370</name>
</gene>
<dbReference type="AlphaFoldDB" id="A0A4Q9N1G1"/>
<dbReference type="OrthoDB" id="2744098at2759"/>
<sequence>MADNSDVQSAPETLYFGNCWSYAALVLFAYEFVLTLDSEVTLFWMGHHPSGATILFLLNRYISLGSQIISNIPLPSSVESTFSLVVAGAVLEALQYLPWAAFSALRTYALCSDPYRWFVSSSVFALSSVPIVTNMWGNLHGLSVVNDPSLGIIPIDPISASTVTKVEVVTRSSLIASDAVVLCVTWFRTYETVKVSLRRLNRRSFASVLLLNGTIYFLALLVLSILQMAFTLTGRANDGATPTGVILLLEEPLTSILTSRFLIDLQNAQRKLAGSSRSVSLGEVAFQPQISGNTSHFIGSLGAQLSFHQVDEGYNEAEDAS</sequence>
<feature type="transmembrane region" description="Helical" evidence="1">
    <location>
        <begin position="41"/>
        <end position="62"/>
    </location>
</feature>
<keyword evidence="1" id="KW-0472">Membrane</keyword>
<accession>A0A4Q9N1G1</accession>
<dbReference type="Pfam" id="PF20151">
    <property type="entry name" value="DUF6533"/>
    <property type="match status" value="1"/>
</dbReference>
<evidence type="ECO:0000313" key="3">
    <source>
        <dbReference type="EMBL" id="TBU34299.1"/>
    </source>
</evidence>
<feature type="domain" description="DUF6533" evidence="2">
    <location>
        <begin position="23"/>
        <end position="64"/>
    </location>
</feature>
<keyword evidence="1" id="KW-0812">Transmembrane</keyword>
<evidence type="ECO:0000259" key="2">
    <source>
        <dbReference type="Pfam" id="PF20151"/>
    </source>
</evidence>
<organism evidence="3">
    <name type="scientific">Dichomitus squalens</name>
    <dbReference type="NCBI Taxonomy" id="114155"/>
    <lineage>
        <taxon>Eukaryota</taxon>
        <taxon>Fungi</taxon>
        <taxon>Dikarya</taxon>
        <taxon>Basidiomycota</taxon>
        <taxon>Agaricomycotina</taxon>
        <taxon>Agaricomycetes</taxon>
        <taxon>Polyporales</taxon>
        <taxon>Polyporaceae</taxon>
        <taxon>Dichomitus</taxon>
    </lineage>
</organism>
<evidence type="ECO:0000256" key="1">
    <source>
        <dbReference type="SAM" id="Phobius"/>
    </source>
</evidence>
<protein>
    <recommendedName>
        <fullName evidence="2">DUF6533 domain-containing protein</fullName>
    </recommendedName>
</protein>
<name>A0A4Q9N1G1_9APHY</name>